<evidence type="ECO:0000313" key="1">
    <source>
        <dbReference type="EMBL" id="CEK78706.1"/>
    </source>
</evidence>
<organism evidence="1">
    <name type="scientific">Arion vulgaris</name>
    <dbReference type="NCBI Taxonomy" id="1028688"/>
    <lineage>
        <taxon>Eukaryota</taxon>
        <taxon>Metazoa</taxon>
        <taxon>Spiralia</taxon>
        <taxon>Lophotrochozoa</taxon>
        <taxon>Mollusca</taxon>
        <taxon>Gastropoda</taxon>
        <taxon>Heterobranchia</taxon>
        <taxon>Euthyneura</taxon>
        <taxon>Panpulmonata</taxon>
        <taxon>Eupulmonata</taxon>
        <taxon>Stylommatophora</taxon>
        <taxon>Helicina</taxon>
        <taxon>Arionoidea</taxon>
        <taxon>Arionidae</taxon>
        <taxon>Arion</taxon>
    </lineage>
</organism>
<accession>A0A0B7AF75</accession>
<feature type="non-terminal residue" evidence="1">
    <location>
        <position position="1"/>
    </location>
</feature>
<reference evidence="1" key="1">
    <citation type="submission" date="2014-12" db="EMBL/GenBank/DDBJ databases">
        <title>Insight into the proteome of Arion vulgaris.</title>
        <authorList>
            <person name="Aradska J."/>
            <person name="Bulat T."/>
            <person name="Smidak R."/>
            <person name="Sarate P."/>
            <person name="Gangsoo J."/>
            <person name="Sialana F."/>
            <person name="Bilban M."/>
            <person name="Lubec G."/>
        </authorList>
    </citation>
    <scope>NUCLEOTIDE SEQUENCE</scope>
    <source>
        <tissue evidence="1">Skin</tissue>
    </source>
</reference>
<gene>
    <name evidence="1" type="primary">ORF111514</name>
</gene>
<feature type="non-terminal residue" evidence="1">
    <location>
        <position position="85"/>
    </location>
</feature>
<protein>
    <submittedName>
        <fullName evidence="1">Uncharacterized protein</fullName>
    </submittedName>
</protein>
<name>A0A0B7AF75_9EUPU</name>
<dbReference type="AlphaFoldDB" id="A0A0B7AF75"/>
<dbReference type="EMBL" id="HACG01031841">
    <property type="protein sequence ID" value="CEK78706.1"/>
    <property type="molecule type" value="Transcribed_RNA"/>
</dbReference>
<sequence length="85" mass="8947">RNTLDEVKMPELCHVSEEPESECTSQGQHSLPVAGVAAELQESCLQASAACDQLSSEACCKKANVSTGSDTVGMINDSCLWQGCV</sequence>
<proteinExistence type="predicted"/>